<dbReference type="OrthoDB" id="2427276at2759"/>
<evidence type="ECO:0000313" key="3">
    <source>
        <dbReference type="EMBL" id="KAF0412056.1"/>
    </source>
</evidence>
<dbReference type="PANTHER" id="PTHR44329:SF298">
    <property type="entry name" value="MIXED LINEAGE KINASE DOMAIN-LIKE PROTEIN"/>
    <property type="match status" value="1"/>
</dbReference>
<dbReference type="InterPro" id="IPR011009">
    <property type="entry name" value="Kinase-like_dom_sf"/>
</dbReference>
<dbReference type="InterPro" id="IPR051681">
    <property type="entry name" value="Ser/Thr_Kinases-Pseudokinases"/>
</dbReference>
<keyword evidence="2" id="KW-0067">ATP-binding</keyword>
<keyword evidence="3" id="KW-0723">Serine/threonine-protein kinase</keyword>
<protein>
    <submittedName>
        <fullName evidence="3">Serine/threonine protein kinase</fullName>
    </submittedName>
</protein>
<keyword evidence="3" id="KW-0418">Kinase</keyword>
<evidence type="ECO:0000256" key="2">
    <source>
        <dbReference type="ARBA" id="ARBA00022840"/>
    </source>
</evidence>
<keyword evidence="4" id="KW-1185">Reference proteome</keyword>
<sequence>MVRWRIENINFIKNTIKRKGSHFVALKVIKDNKYEFLDLDTSLTIIMRLYEENARSLIARDYWKLPWVKRWFLLLKISEELNIMHGYELKHGDLHSGNLLYDEMTHLLFLILATDHFWYRPYNQYLALEICQGLRPKIPEHTPVAYVELMIRCWDSDPKKRPDSEEILDCFDQFTKMVIDYVKKLFVDEKENAKLPNKEEVTGSEIFKLFVDEKKNAKLPNREEVIKYFTEFEIKVKSFFKR</sequence>
<dbReference type="Proteomes" id="UP000439903">
    <property type="component" value="Unassembled WGS sequence"/>
</dbReference>
<keyword evidence="3" id="KW-0808">Transferase</keyword>
<proteinExistence type="predicted"/>
<dbReference type="AlphaFoldDB" id="A0A8H3X5Q0"/>
<dbReference type="PANTHER" id="PTHR44329">
    <property type="entry name" value="SERINE/THREONINE-PROTEIN KINASE TNNI3K-RELATED"/>
    <property type="match status" value="1"/>
</dbReference>
<name>A0A8H3X5Q0_GIGMA</name>
<accession>A0A8H3X5Q0</accession>
<evidence type="ECO:0000313" key="4">
    <source>
        <dbReference type="Proteomes" id="UP000439903"/>
    </source>
</evidence>
<organism evidence="3 4">
    <name type="scientific">Gigaspora margarita</name>
    <dbReference type="NCBI Taxonomy" id="4874"/>
    <lineage>
        <taxon>Eukaryota</taxon>
        <taxon>Fungi</taxon>
        <taxon>Fungi incertae sedis</taxon>
        <taxon>Mucoromycota</taxon>
        <taxon>Glomeromycotina</taxon>
        <taxon>Glomeromycetes</taxon>
        <taxon>Diversisporales</taxon>
        <taxon>Gigasporaceae</taxon>
        <taxon>Gigaspora</taxon>
    </lineage>
</organism>
<dbReference type="Gene3D" id="1.10.510.10">
    <property type="entry name" value="Transferase(Phosphotransferase) domain 1"/>
    <property type="match status" value="1"/>
</dbReference>
<reference evidence="3 4" key="1">
    <citation type="journal article" date="2019" name="Environ. Microbiol.">
        <title>At the nexus of three kingdoms: the genome of the mycorrhizal fungus Gigaspora margarita provides insights into plant, endobacterial and fungal interactions.</title>
        <authorList>
            <person name="Venice F."/>
            <person name="Ghignone S."/>
            <person name="Salvioli di Fossalunga A."/>
            <person name="Amselem J."/>
            <person name="Novero M."/>
            <person name="Xianan X."/>
            <person name="Sedzielewska Toro K."/>
            <person name="Morin E."/>
            <person name="Lipzen A."/>
            <person name="Grigoriev I.V."/>
            <person name="Henrissat B."/>
            <person name="Martin F.M."/>
            <person name="Bonfante P."/>
        </authorList>
    </citation>
    <scope>NUCLEOTIDE SEQUENCE [LARGE SCALE GENOMIC DNA]</scope>
    <source>
        <strain evidence="3 4">BEG34</strain>
    </source>
</reference>
<comment type="caution">
    <text evidence="3">The sequence shown here is derived from an EMBL/GenBank/DDBJ whole genome shotgun (WGS) entry which is preliminary data.</text>
</comment>
<dbReference type="SUPFAM" id="SSF56112">
    <property type="entry name" value="Protein kinase-like (PK-like)"/>
    <property type="match status" value="1"/>
</dbReference>
<keyword evidence="1" id="KW-0547">Nucleotide-binding</keyword>
<dbReference type="GO" id="GO:0005524">
    <property type="term" value="F:ATP binding"/>
    <property type="evidence" value="ECO:0007669"/>
    <property type="project" value="UniProtKB-KW"/>
</dbReference>
<gene>
    <name evidence="3" type="ORF">F8M41_008005</name>
</gene>
<dbReference type="EMBL" id="WTPW01001825">
    <property type="protein sequence ID" value="KAF0412056.1"/>
    <property type="molecule type" value="Genomic_DNA"/>
</dbReference>
<dbReference type="GO" id="GO:0004674">
    <property type="term" value="F:protein serine/threonine kinase activity"/>
    <property type="evidence" value="ECO:0007669"/>
    <property type="project" value="UniProtKB-KW"/>
</dbReference>
<evidence type="ECO:0000256" key="1">
    <source>
        <dbReference type="ARBA" id="ARBA00022741"/>
    </source>
</evidence>